<feature type="transmembrane region" description="Helical" evidence="10">
    <location>
        <begin position="349"/>
        <end position="369"/>
    </location>
</feature>
<keyword evidence="5" id="KW-1003">Cell membrane</keyword>
<evidence type="ECO:0000256" key="8">
    <source>
        <dbReference type="ARBA" id="ARBA00023136"/>
    </source>
</evidence>
<evidence type="ECO:0000313" key="12">
    <source>
        <dbReference type="Proteomes" id="UP000725649"/>
    </source>
</evidence>
<dbReference type="PIRSF" id="PIRSF006603">
    <property type="entry name" value="DinF"/>
    <property type="match status" value="1"/>
</dbReference>
<dbReference type="Proteomes" id="UP000725649">
    <property type="component" value="Unassembled WGS sequence"/>
</dbReference>
<dbReference type="GO" id="GO:0015297">
    <property type="term" value="F:antiporter activity"/>
    <property type="evidence" value="ECO:0007669"/>
    <property type="project" value="InterPro"/>
</dbReference>
<evidence type="ECO:0000256" key="1">
    <source>
        <dbReference type="ARBA" id="ARBA00004651"/>
    </source>
</evidence>
<comment type="subcellular location">
    <subcellularLocation>
        <location evidence="1">Cell membrane</location>
        <topology evidence="1">Multi-pass membrane protein</topology>
    </subcellularLocation>
</comment>
<protein>
    <recommendedName>
        <fullName evidence="3">Multidrug export protein MepA</fullName>
    </recommendedName>
</protein>
<feature type="transmembrane region" description="Helical" evidence="10">
    <location>
        <begin position="83"/>
        <end position="107"/>
    </location>
</feature>
<feature type="transmembrane region" description="Helical" evidence="10">
    <location>
        <begin position="297"/>
        <end position="319"/>
    </location>
</feature>
<dbReference type="GO" id="GO:0046677">
    <property type="term" value="P:response to antibiotic"/>
    <property type="evidence" value="ECO:0007669"/>
    <property type="project" value="UniProtKB-KW"/>
</dbReference>
<comment type="caution">
    <text evidence="11">The sequence shown here is derived from an EMBL/GenBank/DDBJ whole genome shotgun (WGS) entry which is preliminary data.</text>
</comment>
<proteinExistence type="inferred from homology"/>
<keyword evidence="9" id="KW-0046">Antibiotic resistance</keyword>
<evidence type="ECO:0000256" key="6">
    <source>
        <dbReference type="ARBA" id="ARBA00022692"/>
    </source>
</evidence>
<feature type="transmembrane region" description="Helical" evidence="10">
    <location>
        <begin position="421"/>
        <end position="439"/>
    </location>
</feature>
<evidence type="ECO:0000313" key="11">
    <source>
        <dbReference type="EMBL" id="MBE6421723.1"/>
    </source>
</evidence>
<evidence type="ECO:0000256" key="2">
    <source>
        <dbReference type="ARBA" id="ARBA00008417"/>
    </source>
</evidence>
<reference evidence="11" key="1">
    <citation type="submission" date="2019-04" db="EMBL/GenBank/DDBJ databases">
        <title>Evolution of Biomass-Degrading Anaerobic Consortia Revealed by Metagenomics.</title>
        <authorList>
            <person name="Peng X."/>
        </authorList>
    </citation>
    <scope>NUCLEOTIDE SEQUENCE</scope>
    <source>
        <strain evidence="11">SIG66</strain>
    </source>
</reference>
<dbReference type="Pfam" id="PF01554">
    <property type="entry name" value="MatE"/>
    <property type="match status" value="2"/>
</dbReference>
<dbReference type="InterPro" id="IPR048279">
    <property type="entry name" value="MdtK-like"/>
</dbReference>
<feature type="transmembrane region" description="Helical" evidence="10">
    <location>
        <begin position="196"/>
        <end position="217"/>
    </location>
</feature>
<feature type="transmembrane region" description="Helical" evidence="10">
    <location>
        <begin position="42"/>
        <end position="63"/>
    </location>
</feature>
<evidence type="ECO:0000256" key="10">
    <source>
        <dbReference type="SAM" id="Phobius"/>
    </source>
</evidence>
<keyword evidence="6 10" id="KW-0812">Transmembrane</keyword>
<dbReference type="NCBIfam" id="TIGR00797">
    <property type="entry name" value="matE"/>
    <property type="match status" value="1"/>
</dbReference>
<evidence type="ECO:0000256" key="9">
    <source>
        <dbReference type="ARBA" id="ARBA00023251"/>
    </source>
</evidence>
<feature type="transmembrane region" description="Helical" evidence="10">
    <location>
        <begin position="389"/>
        <end position="409"/>
    </location>
</feature>
<dbReference type="InterPro" id="IPR045070">
    <property type="entry name" value="MATE_MepA-like"/>
</dbReference>
<feature type="transmembrane region" description="Helical" evidence="10">
    <location>
        <begin position="223"/>
        <end position="241"/>
    </location>
</feature>
<feature type="transmembrane region" description="Helical" evidence="10">
    <location>
        <begin position="261"/>
        <end position="285"/>
    </location>
</feature>
<keyword evidence="7 10" id="KW-1133">Transmembrane helix</keyword>
<dbReference type="InterPro" id="IPR002528">
    <property type="entry name" value="MATE_fam"/>
</dbReference>
<dbReference type="AlphaFoldDB" id="A0A928HFF6"/>
<evidence type="ECO:0000256" key="3">
    <source>
        <dbReference type="ARBA" id="ARBA00022106"/>
    </source>
</evidence>
<keyword evidence="8 10" id="KW-0472">Membrane</keyword>
<gene>
    <name evidence="11" type="ORF">E7027_06345</name>
</gene>
<dbReference type="InterPro" id="IPR051327">
    <property type="entry name" value="MATE_MepA_subfamily"/>
</dbReference>
<comment type="similarity">
    <text evidence="2">Belongs to the multi antimicrobial extrusion (MATE) (TC 2.A.66.1) family. MepA subfamily.</text>
</comment>
<dbReference type="CDD" id="cd13143">
    <property type="entry name" value="MATE_MepA_like"/>
    <property type="match status" value="1"/>
</dbReference>
<feature type="transmembrane region" description="Helical" evidence="10">
    <location>
        <begin position="445"/>
        <end position="463"/>
    </location>
</feature>
<dbReference type="EMBL" id="SUVG01000007">
    <property type="protein sequence ID" value="MBE6421723.1"/>
    <property type="molecule type" value="Genomic_DNA"/>
</dbReference>
<keyword evidence="4" id="KW-0813">Transport</keyword>
<organism evidence="11 12">
    <name type="scientific">Candidatus Avelusimicrobium gallicola</name>
    <dbReference type="NCBI Taxonomy" id="2562704"/>
    <lineage>
        <taxon>Bacteria</taxon>
        <taxon>Pseudomonadati</taxon>
        <taxon>Elusimicrobiota</taxon>
        <taxon>Elusimicrobia</taxon>
        <taxon>Elusimicrobiales</taxon>
        <taxon>Elusimicrobiaceae</taxon>
        <taxon>Candidatus Avelusimicrobium</taxon>
    </lineage>
</organism>
<evidence type="ECO:0000256" key="4">
    <source>
        <dbReference type="ARBA" id="ARBA00022448"/>
    </source>
</evidence>
<feature type="transmembrane region" description="Helical" evidence="10">
    <location>
        <begin position="119"/>
        <end position="143"/>
    </location>
</feature>
<feature type="transmembrane region" description="Helical" evidence="10">
    <location>
        <begin position="163"/>
        <end position="184"/>
    </location>
</feature>
<evidence type="ECO:0000256" key="7">
    <source>
        <dbReference type="ARBA" id="ARBA00022989"/>
    </source>
</evidence>
<dbReference type="PANTHER" id="PTHR43823">
    <property type="entry name" value="SPORULATION PROTEIN YKVU"/>
    <property type="match status" value="1"/>
</dbReference>
<sequence>MRKINSFFSTLYPGNFGRILNMAKAVTIQEKNPFKSKTLSKLLIKFSAPAIAGMFANALYNIISRIYVGQDVGAHGLAGITILFPLGLVYMGFSALIGVGANALFSIRLGEKKEDEAQLILGNAFILLAIVSATLTILSYLFLDPILGFLGADNEVLPYARDYALVVLPGYFLFGIGVGMNNFIRSSGHPKTAMGTQLIGAFINLVLGPLFIFAWGWGIKGAAAATVVGQVISFLWVILFFTGKRSFYRLKPQYFRLKKYIALDSMAIGFSQFAFQLASSTLNVILNHSLLKYGGNIAISAMGIAVSVNTIVLMPLIGLSQGAQPLIGYNHGARKYSTSIQTLKMAIRWGVFITTAGFLLIETFAYPIAAVFSADDTALTELAARVVRILNIMLPIIPLQVLTTSFFQAINKPLKAAFLSLSRQVLLIIPLVIILPLFWGLDGVFYAPVFADTISTVLALYLLKRFFGKHGQRFFFAKKK</sequence>
<dbReference type="GO" id="GO:0005886">
    <property type="term" value="C:plasma membrane"/>
    <property type="evidence" value="ECO:0007669"/>
    <property type="project" value="UniProtKB-SubCell"/>
</dbReference>
<dbReference type="GO" id="GO:0042910">
    <property type="term" value="F:xenobiotic transmembrane transporter activity"/>
    <property type="evidence" value="ECO:0007669"/>
    <property type="project" value="InterPro"/>
</dbReference>
<dbReference type="PANTHER" id="PTHR43823:SF3">
    <property type="entry name" value="MULTIDRUG EXPORT PROTEIN MEPA"/>
    <property type="match status" value="1"/>
</dbReference>
<evidence type="ECO:0000256" key="5">
    <source>
        <dbReference type="ARBA" id="ARBA00022475"/>
    </source>
</evidence>
<name>A0A928HFF6_9BACT</name>
<accession>A0A928HFF6</accession>